<proteinExistence type="predicted"/>
<keyword evidence="1" id="KW-0732">Signal</keyword>
<evidence type="ECO:0000313" key="2">
    <source>
        <dbReference type="EMBL" id="JAW11061.1"/>
    </source>
</evidence>
<reference evidence="2" key="1">
    <citation type="journal article" date="2018" name="PLoS Negl. Trop. Dis.">
        <title>An insight into the salivary gland and fat body transcriptome of Panstrongylus lignarius (Hemiptera: Heteroptera), the main vector of Chagas disease in Peru.</title>
        <authorList>
            <person name="Nevoa J.C."/>
            <person name="Mendes M.T."/>
            <person name="da Silva M.V."/>
            <person name="Soares S.C."/>
            <person name="Oliveira C.J.F."/>
            <person name="Ribeiro J.M.C."/>
        </authorList>
    </citation>
    <scope>NUCLEOTIDE SEQUENCE</scope>
</reference>
<feature type="signal peptide" evidence="1">
    <location>
        <begin position="1"/>
        <end position="21"/>
    </location>
</feature>
<sequence length="351" mass="40434">MWRSLVFHSIVIIALIYEVISRSELAFKDPIFVEINPKIFRSKNVMKFEAKSKRLKRGKFEEKPSLILQFTPEFFSNQKLHDLYTAITGIDGKAISDSMNKNDQQLNEETKIVFQINPLMIPGINLKRQIKDMQDKENNLAAFSLNINPLMPRRVPGIRNFSKHCYEKPAHEVWCKSQKQYSKCPATEPYPTTTRKCMPIMPNKSEINDIMNSFCTLDWSDHCGSKDPCAECPTEAPIITTPYTACKSSPPPTVKPTMCITDVRTCHCLNITHPTQPEIITLPPPMVTQKCEPCNRKDKSNLIEGKSDKYFILVKRSPQGTWSRTLRKKREHVNKHFKYYLVPVINRTGIV</sequence>
<name>A0A224XSW6_9HEMI</name>
<evidence type="ECO:0000256" key="1">
    <source>
        <dbReference type="SAM" id="SignalP"/>
    </source>
</evidence>
<organism evidence="2">
    <name type="scientific">Panstrongylus lignarius</name>
    <dbReference type="NCBI Taxonomy" id="156445"/>
    <lineage>
        <taxon>Eukaryota</taxon>
        <taxon>Metazoa</taxon>
        <taxon>Ecdysozoa</taxon>
        <taxon>Arthropoda</taxon>
        <taxon>Hexapoda</taxon>
        <taxon>Insecta</taxon>
        <taxon>Pterygota</taxon>
        <taxon>Neoptera</taxon>
        <taxon>Paraneoptera</taxon>
        <taxon>Hemiptera</taxon>
        <taxon>Heteroptera</taxon>
        <taxon>Panheteroptera</taxon>
        <taxon>Cimicomorpha</taxon>
        <taxon>Reduviidae</taxon>
        <taxon>Triatominae</taxon>
        <taxon>Panstrongylus</taxon>
    </lineage>
</organism>
<feature type="chain" id="PRO_5012533416" evidence="1">
    <location>
        <begin position="22"/>
        <end position="351"/>
    </location>
</feature>
<protein>
    <submittedName>
        <fullName evidence="2">Putative conserved secreted protein</fullName>
    </submittedName>
</protein>
<dbReference type="AlphaFoldDB" id="A0A224XSW6"/>
<dbReference type="EMBL" id="GFTR01005365">
    <property type="protein sequence ID" value="JAW11061.1"/>
    <property type="molecule type" value="Transcribed_RNA"/>
</dbReference>
<accession>A0A224XSW6</accession>